<organism evidence="1 2">
    <name type="scientific">Evansella vedderi</name>
    <dbReference type="NCBI Taxonomy" id="38282"/>
    <lineage>
        <taxon>Bacteria</taxon>
        <taxon>Bacillati</taxon>
        <taxon>Bacillota</taxon>
        <taxon>Bacilli</taxon>
        <taxon>Bacillales</taxon>
        <taxon>Bacillaceae</taxon>
        <taxon>Evansella</taxon>
    </lineage>
</organism>
<keyword evidence="2" id="KW-1185">Reference proteome</keyword>
<dbReference type="Pfam" id="PF02597">
    <property type="entry name" value="ThiS"/>
    <property type="match status" value="1"/>
</dbReference>
<dbReference type="NCBIfam" id="TIGR01687">
    <property type="entry name" value="moaD_arch"/>
    <property type="match status" value="1"/>
</dbReference>
<proteinExistence type="predicted"/>
<dbReference type="CDD" id="cd17505">
    <property type="entry name" value="Ubl_SAMP1_like"/>
    <property type="match status" value="1"/>
</dbReference>
<evidence type="ECO:0000313" key="2">
    <source>
        <dbReference type="Proteomes" id="UP001230005"/>
    </source>
</evidence>
<accession>A0ABT9ZYN8</accession>
<dbReference type="PANTHER" id="PTHR38031:SF1">
    <property type="entry name" value="SULFUR CARRIER PROTEIN CYSO"/>
    <property type="match status" value="1"/>
</dbReference>
<dbReference type="EMBL" id="JAUSUG010000013">
    <property type="protein sequence ID" value="MDQ0255852.1"/>
    <property type="molecule type" value="Genomic_DNA"/>
</dbReference>
<dbReference type="InterPro" id="IPR052045">
    <property type="entry name" value="Sulfur_Carrier/Prot_Modifier"/>
</dbReference>
<dbReference type="InterPro" id="IPR054834">
    <property type="entry name" value="SAMP1_3"/>
</dbReference>
<dbReference type="InterPro" id="IPR010038">
    <property type="entry name" value="MoaD_arc-typ"/>
</dbReference>
<dbReference type="SUPFAM" id="SSF54285">
    <property type="entry name" value="MoaD/ThiS"/>
    <property type="match status" value="1"/>
</dbReference>
<dbReference type="Gene3D" id="3.10.20.30">
    <property type="match status" value="1"/>
</dbReference>
<dbReference type="InterPro" id="IPR012675">
    <property type="entry name" value="Beta-grasp_dom_sf"/>
</dbReference>
<dbReference type="NCBIfam" id="NF041918">
    <property type="entry name" value="SAMP1"/>
    <property type="match status" value="1"/>
</dbReference>
<evidence type="ECO:0000313" key="1">
    <source>
        <dbReference type="EMBL" id="MDQ0255852.1"/>
    </source>
</evidence>
<dbReference type="InterPro" id="IPR016155">
    <property type="entry name" value="Mopterin_synth/thiamin_S_b"/>
</dbReference>
<protein>
    <submittedName>
        <fullName evidence="1">Molybdopterin synthase sulfur carrier subunit</fullName>
    </submittedName>
</protein>
<sequence length="91" mass="10218">MDIKVFANFRDICGGKKVTLHIEEGQSIHSVLDDLTTEFPPMKEELFTDKKELKPMIHVFINGRNIIHLDGLETKLKVTDEVALFPPVAGG</sequence>
<dbReference type="Proteomes" id="UP001230005">
    <property type="component" value="Unassembled WGS sequence"/>
</dbReference>
<comment type="caution">
    <text evidence="1">The sequence shown here is derived from an EMBL/GenBank/DDBJ whole genome shotgun (WGS) entry which is preliminary data.</text>
</comment>
<dbReference type="RefSeq" id="WP_307327073.1">
    <property type="nucleotide sequence ID" value="NZ_JAUSUG010000013.1"/>
</dbReference>
<dbReference type="InterPro" id="IPR003749">
    <property type="entry name" value="ThiS/MoaD-like"/>
</dbReference>
<dbReference type="PANTHER" id="PTHR38031">
    <property type="entry name" value="SULFUR CARRIER PROTEIN SLR0821-RELATED"/>
    <property type="match status" value="1"/>
</dbReference>
<gene>
    <name evidence="1" type="ORF">J2S74_003236</name>
</gene>
<name>A0ABT9ZYN8_9BACI</name>
<reference evidence="1 2" key="1">
    <citation type="submission" date="2023-07" db="EMBL/GenBank/DDBJ databases">
        <title>Genomic Encyclopedia of Type Strains, Phase IV (KMG-IV): sequencing the most valuable type-strain genomes for metagenomic binning, comparative biology and taxonomic classification.</title>
        <authorList>
            <person name="Goeker M."/>
        </authorList>
    </citation>
    <scope>NUCLEOTIDE SEQUENCE [LARGE SCALE GENOMIC DNA]</scope>
    <source>
        <strain evidence="1 2">DSM 9768</strain>
    </source>
</reference>